<dbReference type="InParanoid" id="F4WU74"/>
<reference evidence="2" key="1">
    <citation type="submission" date="2011-02" db="EMBL/GenBank/DDBJ databases">
        <title>The genome of the leaf-cutting ant Acromyrmex echinatior suggests key adaptations to social evolution and fungus farming.</title>
        <authorList>
            <person name="Nygaard S."/>
            <person name="Zhang G."/>
        </authorList>
    </citation>
    <scope>NUCLEOTIDE SEQUENCE</scope>
</reference>
<evidence type="ECO:0000313" key="3">
    <source>
        <dbReference type="Proteomes" id="UP000007755"/>
    </source>
</evidence>
<proteinExistence type="predicted"/>
<feature type="region of interest" description="Disordered" evidence="1">
    <location>
        <begin position="95"/>
        <end position="122"/>
    </location>
</feature>
<name>F4WU74_ACREC</name>
<dbReference type="EMBL" id="GL888353">
    <property type="protein sequence ID" value="EGI62242.1"/>
    <property type="molecule type" value="Genomic_DNA"/>
</dbReference>
<protein>
    <submittedName>
        <fullName evidence="2">Uncharacterized protein</fullName>
    </submittedName>
</protein>
<dbReference type="Proteomes" id="UP000007755">
    <property type="component" value="Unassembled WGS sequence"/>
</dbReference>
<organism evidence="3">
    <name type="scientific">Acromyrmex echinatior</name>
    <name type="common">Panamanian leafcutter ant</name>
    <name type="synonym">Acromyrmex octospinosus echinatior</name>
    <dbReference type="NCBI Taxonomy" id="103372"/>
    <lineage>
        <taxon>Eukaryota</taxon>
        <taxon>Metazoa</taxon>
        <taxon>Ecdysozoa</taxon>
        <taxon>Arthropoda</taxon>
        <taxon>Hexapoda</taxon>
        <taxon>Insecta</taxon>
        <taxon>Pterygota</taxon>
        <taxon>Neoptera</taxon>
        <taxon>Endopterygota</taxon>
        <taxon>Hymenoptera</taxon>
        <taxon>Apocrita</taxon>
        <taxon>Aculeata</taxon>
        <taxon>Formicoidea</taxon>
        <taxon>Formicidae</taxon>
        <taxon>Myrmicinae</taxon>
        <taxon>Acromyrmex</taxon>
    </lineage>
</organism>
<accession>F4WU74</accession>
<keyword evidence="3" id="KW-1185">Reference proteome</keyword>
<evidence type="ECO:0000256" key="1">
    <source>
        <dbReference type="SAM" id="MobiDB-lite"/>
    </source>
</evidence>
<dbReference type="AlphaFoldDB" id="F4WU74"/>
<gene>
    <name evidence="2" type="ORF">G5I_09431</name>
</gene>
<sequence>MKHRAGLSTAIAPDTIVTRMYSGKYAALGFTPQKSEKIEGIGYRVVAPGIQFPFKEVEIKDKTDARVLTSLDHHDIRWWMSRLLFQEESELSSKRWASAPRRPDSPCVLGAPTSRESSENSEIQKFRKIREKYFTRDLKCNTKLLKYLGSLSNFKNMMFMATRHGVYHSVTLALFLSNTLPEEKIPRPVKRA</sequence>
<evidence type="ECO:0000313" key="2">
    <source>
        <dbReference type="EMBL" id="EGI62242.1"/>
    </source>
</evidence>